<dbReference type="CDD" id="cd06661">
    <property type="entry name" value="GGCT_like"/>
    <property type="match status" value="1"/>
</dbReference>
<reference evidence="3 4" key="1">
    <citation type="journal article" date="2017" name="Nat. Commun.">
        <title>In situ click chemistry generation of cyclooxygenase-2 inhibitors.</title>
        <authorList>
            <person name="Bhardwaj A."/>
            <person name="Kaur J."/>
            <person name="Wuest M."/>
            <person name="Wuest F."/>
        </authorList>
    </citation>
    <scope>NUCLEOTIDE SEQUENCE [LARGE SCALE GENOMIC DNA]</scope>
    <source>
        <strain evidence="3">S2_018_000_R2_106</strain>
    </source>
</reference>
<evidence type="ECO:0000256" key="2">
    <source>
        <dbReference type="ARBA" id="ARBA00023239"/>
    </source>
</evidence>
<comment type="caution">
    <text evidence="3">The sequence shown here is derived from an EMBL/GenBank/DDBJ whole genome shotgun (WGS) entry which is preliminary data.</text>
</comment>
<dbReference type="SUPFAM" id="SSF110857">
    <property type="entry name" value="Gamma-glutamyl cyclotransferase-like"/>
    <property type="match status" value="1"/>
</dbReference>
<protein>
    <recommendedName>
        <fullName evidence="1">glutathione-specific gamma-glutamylcyclotransferase</fullName>
        <ecNumber evidence="1">4.3.2.7</ecNumber>
    </recommendedName>
</protein>
<dbReference type="EMBL" id="VAFM01000001">
    <property type="protein sequence ID" value="TKW61373.1"/>
    <property type="molecule type" value="Genomic_DNA"/>
</dbReference>
<dbReference type="EC" id="4.3.2.7" evidence="1"/>
<dbReference type="GO" id="GO:0005737">
    <property type="term" value="C:cytoplasm"/>
    <property type="evidence" value="ECO:0007669"/>
    <property type="project" value="TreeGrafter"/>
</dbReference>
<dbReference type="Proteomes" id="UP000320948">
    <property type="component" value="Unassembled WGS sequence"/>
</dbReference>
<organism evidence="3 4">
    <name type="scientific">Blastochloris viridis</name>
    <name type="common">Rhodopseudomonas viridis</name>
    <dbReference type="NCBI Taxonomy" id="1079"/>
    <lineage>
        <taxon>Bacteria</taxon>
        <taxon>Pseudomonadati</taxon>
        <taxon>Pseudomonadota</taxon>
        <taxon>Alphaproteobacteria</taxon>
        <taxon>Hyphomicrobiales</taxon>
        <taxon>Blastochloridaceae</taxon>
        <taxon>Blastochloris</taxon>
    </lineage>
</organism>
<dbReference type="PANTHER" id="PTHR12192:SF2">
    <property type="entry name" value="GLUTATHIONE-SPECIFIC GAMMA-GLUTAMYLCYCLOTRANSFERASE 2"/>
    <property type="match status" value="1"/>
</dbReference>
<evidence type="ECO:0000256" key="1">
    <source>
        <dbReference type="ARBA" id="ARBA00012344"/>
    </source>
</evidence>
<dbReference type="Gene3D" id="3.10.490.10">
    <property type="entry name" value="Gamma-glutamyl cyclotransferase-like"/>
    <property type="match status" value="1"/>
</dbReference>
<dbReference type="GO" id="GO:0006751">
    <property type="term" value="P:glutathione catabolic process"/>
    <property type="evidence" value="ECO:0007669"/>
    <property type="project" value="InterPro"/>
</dbReference>
<gene>
    <name evidence="3" type="ORF">DI628_01740</name>
</gene>
<accession>A0A6N4R2R4</accession>
<dbReference type="GO" id="GO:0061928">
    <property type="term" value="F:glutathione specific gamma-glutamylcyclotransferase activity"/>
    <property type="evidence" value="ECO:0007669"/>
    <property type="project" value="UniProtKB-EC"/>
</dbReference>
<proteinExistence type="predicted"/>
<dbReference type="InterPro" id="IPR006840">
    <property type="entry name" value="ChaC"/>
</dbReference>
<sequence>MNTDLILPHRPQAELETSLDKTLKDKSDLHRGVWVFVYGLLAYNPPFKYVSCQPQVLQGWQRRFNLADPHNRGTPSSPGLTLGLEQEGECHGVSYLLSAVEAHEALRKIWEQEMLLPFYIPTWMDIEGRSQLVMMTDPASPALTHPGPQETLYVIATAKGKAGTNQAYLENVIDAFRRFGIEDAYLKDIQNRL</sequence>
<dbReference type="Pfam" id="PF04752">
    <property type="entry name" value="ChaC"/>
    <property type="match status" value="1"/>
</dbReference>
<dbReference type="InterPro" id="IPR036568">
    <property type="entry name" value="GGCT-like_sf"/>
</dbReference>
<keyword evidence="2" id="KW-0456">Lyase</keyword>
<evidence type="ECO:0000313" key="4">
    <source>
        <dbReference type="Proteomes" id="UP000320948"/>
    </source>
</evidence>
<dbReference type="AlphaFoldDB" id="A0A6N4R2R4"/>
<evidence type="ECO:0000313" key="3">
    <source>
        <dbReference type="EMBL" id="TKW61373.1"/>
    </source>
</evidence>
<name>A0A6N4R2R4_BLAVI</name>
<dbReference type="PANTHER" id="PTHR12192">
    <property type="entry name" value="CATION TRANSPORT PROTEIN CHAC-RELATED"/>
    <property type="match status" value="1"/>
</dbReference>
<dbReference type="InterPro" id="IPR013024">
    <property type="entry name" value="GGCT-like"/>
</dbReference>